<accession>A0A0F9DQY1</accession>
<proteinExistence type="predicted"/>
<reference evidence="1" key="1">
    <citation type="journal article" date="2015" name="Nature">
        <title>Complex archaea that bridge the gap between prokaryotes and eukaryotes.</title>
        <authorList>
            <person name="Spang A."/>
            <person name="Saw J.H."/>
            <person name="Jorgensen S.L."/>
            <person name="Zaremba-Niedzwiedzka K."/>
            <person name="Martijn J."/>
            <person name="Lind A.E."/>
            <person name="van Eijk R."/>
            <person name="Schleper C."/>
            <person name="Guy L."/>
            <person name="Ettema T.J."/>
        </authorList>
    </citation>
    <scope>NUCLEOTIDE SEQUENCE</scope>
</reference>
<name>A0A0F9DQY1_9ZZZZ</name>
<dbReference type="AlphaFoldDB" id="A0A0F9DQY1"/>
<evidence type="ECO:0000313" key="1">
    <source>
        <dbReference type="EMBL" id="KKL64129.1"/>
    </source>
</evidence>
<organism evidence="1">
    <name type="scientific">marine sediment metagenome</name>
    <dbReference type="NCBI Taxonomy" id="412755"/>
    <lineage>
        <taxon>unclassified sequences</taxon>
        <taxon>metagenomes</taxon>
        <taxon>ecological metagenomes</taxon>
    </lineage>
</organism>
<gene>
    <name evidence="1" type="ORF">LCGC14_2168140</name>
</gene>
<dbReference type="EMBL" id="LAZR01027940">
    <property type="protein sequence ID" value="KKL64129.1"/>
    <property type="molecule type" value="Genomic_DNA"/>
</dbReference>
<protein>
    <submittedName>
        <fullName evidence="1">Uncharacterized protein</fullName>
    </submittedName>
</protein>
<comment type="caution">
    <text evidence="1">The sequence shown here is derived from an EMBL/GenBank/DDBJ whole genome shotgun (WGS) entry which is preliminary data.</text>
</comment>
<sequence length="146" mass="16886">MTKKNINFFGRKIRKLNLTSSPTRKLYRKFDQSISPAGRTKCDEIVKSLRENPNLNAINFHQTLEKEGKKHFPRLKIGEVDLLKFIALNRYIESLEEDLANMDEDDQLSNVDLQSALQKQQQTLQMLSNVSKMLHDTSLALIRKIG</sequence>